<dbReference type="InterPro" id="IPR009057">
    <property type="entry name" value="Homeodomain-like_sf"/>
</dbReference>
<sequence length="211" mass="22667">MRYSKDHKAETHARIVKNASMRLREGGAASLGVAELMKEAGLTHGGFYAHFPSRDALVSEAFAHAMQQTTGRWRKRAEQAPDGKRLASIVNGYLSAEHRDDAGNGCALPSLGVEASRANPKIRKAFSSKLEEMVGVIAEQFPDLSPKAARREAIAVVSTMMGTMILARTAGTGEFSDEILSAGRYAALRGDDVPKSPVKKTKAKTEPKAEG</sequence>
<dbReference type="PANTHER" id="PTHR47506">
    <property type="entry name" value="TRANSCRIPTIONAL REGULATORY PROTEIN"/>
    <property type="match status" value="1"/>
</dbReference>
<dbReference type="Gene3D" id="1.10.357.10">
    <property type="entry name" value="Tetracycline Repressor, domain 2"/>
    <property type="match status" value="1"/>
</dbReference>
<evidence type="ECO:0000256" key="4">
    <source>
        <dbReference type="PROSITE-ProRule" id="PRU00335"/>
    </source>
</evidence>
<feature type="DNA-binding region" description="H-T-H motif" evidence="4">
    <location>
        <begin position="32"/>
        <end position="51"/>
    </location>
</feature>
<keyword evidence="2 4" id="KW-0238">DNA-binding</keyword>
<dbReference type="PROSITE" id="PS50977">
    <property type="entry name" value="HTH_TETR_2"/>
    <property type="match status" value="1"/>
</dbReference>
<dbReference type="SUPFAM" id="SSF46689">
    <property type="entry name" value="Homeodomain-like"/>
    <property type="match status" value="1"/>
</dbReference>
<protein>
    <recommendedName>
        <fullName evidence="6">HTH tetR-type domain-containing protein</fullName>
    </recommendedName>
</protein>
<dbReference type="PATRIC" id="fig|883079.3.peg.560"/>
<evidence type="ECO:0000313" key="8">
    <source>
        <dbReference type="Proteomes" id="UP000001095"/>
    </source>
</evidence>
<dbReference type="OrthoDB" id="9798857at2"/>
<dbReference type="Pfam" id="PF21993">
    <property type="entry name" value="TetR_C_13_2"/>
    <property type="match status" value="1"/>
</dbReference>
<dbReference type="InterPro" id="IPR054156">
    <property type="entry name" value="YxaF_TetR_C"/>
</dbReference>
<reference evidence="7 8" key="1">
    <citation type="submission" date="2012-04" db="EMBL/GenBank/DDBJ databases">
        <title>The Genome Sequence of Afipia clevelandensis ATCC 49720.</title>
        <authorList>
            <consortium name="The Broad Institute Genome Sequencing Platform"/>
            <person name="Earl A."/>
            <person name="Ward D."/>
            <person name="Feldgarden M."/>
            <person name="Gevers D."/>
            <person name="Huys G."/>
            <person name="Walker B."/>
            <person name="Young S.K."/>
            <person name="Zeng Q."/>
            <person name="Gargeya S."/>
            <person name="Fitzgerald M."/>
            <person name="Haas B."/>
            <person name="Abouelleil A."/>
            <person name="Alvarado L."/>
            <person name="Arachchi H.M."/>
            <person name="Berlin A."/>
            <person name="Chapman S.B."/>
            <person name="Goldberg J."/>
            <person name="Griggs A."/>
            <person name="Gujja S."/>
            <person name="Hansen M."/>
            <person name="Howarth C."/>
            <person name="Imamovic A."/>
            <person name="Larimer J."/>
            <person name="McCowen C."/>
            <person name="Montmayeur A."/>
            <person name="Murphy C."/>
            <person name="Neiman D."/>
            <person name="Pearson M."/>
            <person name="Priest M."/>
            <person name="Roberts A."/>
            <person name="Saif S."/>
            <person name="Shea T."/>
            <person name="Sisk P."/>
            <person name="Sykes S."/>
            <person name="Wortman J."/>
            <person name="Nusbaum C."/>
            <person name="Birren B."/>
        </authorList>
    </citation>
    <scope>NUCLEOTIDE SEQUENCE [LARGE SCALE GENOMIC DNA]</scope>
    <source>
        <strain evidence="7 8">ATCC 49720</strain>
    </source>
</reference>
<dbReference type="Pfam" id="PF00440">
    <property type="entry name" value="TetR_N"/>
    <property type="match status" value="1"/>
</dbReference>
<evidence type="ECO:0000256" key="5">
    <source>
        <dbReference type="SAM" id="MobiDB-lite"/>
    </source>
</evidence>
<gene>
    <name evidence="7" type="ORF">HMPREF9696_00541</name>
</gene>
<dbReference type="EMBL" id="AGWY01000002">
    <property type="protein sequence ID" value="EKS42376.1"/>
    <property type="molecule type" value="Genomic_DNA"/>
</dbReference>
<dbReference type="Gene3D" id="1.10.10.60">
    <property type="entry name" value="Homeodomain-like"/>
    <property type="match status" value="1"/>
</dbReference>
<organism evidence="7 8">
    <name type="scientific">Afipia clevelandensis ATCC 49720</name>
    <dbReference type="NCBI Taxonomy" id="883079"/>
    <lineage>
        <taxon>Bacteria</taxon>
        <taxon>Pseudomonadati</taxon>
        <taxon>Pseudomonadota</taxon>
        <taxon>Alphaproteobacteria</taxon>
        <taxon>Hyphomicrobiales</taxon>
        <taxon>Nitrobacteraceae</taxon>
        <taxon>Afipia</taxon>
    </lineage>
</organism>
<dbReference type="InterPro" id="IPR001647">
    <property type="entry name" value="HTH_TetR"/>
</dbReference>
<comment type="caution">
    <text evidence="7">The sequence shown here is derived from an EMBL/GenBank/DDBJ whole genome shotgun (WGS) entry which is preliminary data.</text>
</comment>
<keyword evidence="1" id="KW-0805">Transcription regulation</keyword>
<dbReference type="GO" id="GO:0003677">
    <property type="term" value="F:DNA binding"/>
    <property type="evidence" value="ECO:0007669"/>
    <property type="project" value="UniProtKB-UniRule"/>
</dbReference>
<evidence type="ECO:0000256" key="3">
    <source>
        <dbReference type="ARBA" id="ARBA00023163"/>
    </source>
</evidence>
<dbReference type="PANTHER" id="PTHR47506:SF7">
    <property type="entry name" value="TRANSCRIPTIONAL REGULATORY PROTEIN"/>
    <property type="match status" value="1"/>
</dbReference>
<dbReference type="RefSeq" id="WP_002711407.1">
    <property type="nucleotide sequence ID" value="NZ_KB375281.1"/>
</dbReference>
<feature type="domain" description="HTH tetR-type" evidence="6">
    <location>
        <begin position="9"/>
        <end position="69"/>
    </location>
</feature>
<keyword evidence="8" id="KW-1185">Reference proteome</keyword>
<dbReference type="HOGENOM" id="CLU_069356_28_2_5"/>
<name>K8PLC2_9BRAD</name>
<proteinExistence type="predicted"/>
<dbReference type="AlphaFoldDB" id="K8PLC2"/>
<dbReference type="SUPFAM" id="SSF48498">
    <property type="entry name" value="Tetracyclin repressor-like, C-terminal domain"/>
    <property type="match status" value="1"/>
</dbReference>
<evidence type="ECO:0000256" key="2">
    <source>
        <dbReference type="ARBA" id="ARBA00023125"/>
    </source>
</evidence>
<evidence type="ECO:0000259" key="6">
    <source>
        <dbReference type="PROSITE" id="PS50977"/>
    </source>
</evidence>
<dbReference type="Proteomes" id="UP000001095">
    <property type="component" value="Unassembled WGS sequence"/>
</dbReference>
<accession>K8PLC2</accession>
<feature type="region of interest" description="Disordered" evidence="5">
    <location>
        <begin position="190"/>
        <end position="211"/>
    </location>
</feature>
<evidence type="ECO:0000256" key="1">
    <source>
        <dbReference type="ARBA" id="ARBA00023015"/>
    </source>
</evidence>
<keyword evidence="3" id="KW-0804">Transcription</keyword>
<dbReference type="InterPro" id="IPR036271">
    <property type="entry name" value="Tet_transcr_reg_TetR-rel_C_sf"/>
</dbReference>
<evidence type="ECO:0000313" key="7">
    <source>
        <dbReference type="EMBL" id="EKS42376.1"/>
    </source>
</evidence>